<dbReference type="KEGG" id="nai:NECAME_15890"/>
<dbReference type="AlphaFoldDB" id="W2SFN7"/>
<proteinExistence type="predicted"/>
<name>W2SFN7_NECAM</name>
<protein>
    <submittedName>
        <fullName evidence="2">Uncharacterized protein</fullName>
    </submittedName>
</protein>
<evidence type="ECO:0000256" key="1">
    <source>
        <dbReference type="SAM" id="MobiDB-lite"/>
    </source>
</evidence>
<evidence type="ECO:0000313" key="3">
    <source>
        <dbReference type="Proteomes" id="UP000053676"/>
    </source>
</evidence>
<dbReference type="EMBL" id="KI669287">
    <property type="protein sequence ID" value="ETN68328.1"/>
    <property type="molecule type" value="Genomic_DNA"/>
</dbReference>
<accession>W2SFN7</accession>
<sequence length="84" mass="9294">MNCSVVMLQNVRRPSSTSQKGQKAHLGTPGYPFGKTKMQASTFRCLLQKPAHQCTASEVPSPRKPWALHADLSNNVDIHPDHLD</sequence>
<feature type="region of interest" description="Disordered" evidence="1">
    <location>
        <begin position="9"/>
        <end position="33"/>
    </location>
</feature>
<reference evidence="3" key="1">
    <citation type="journal article" date="2014" name="Nat. Genet.">
        <title>Genome of the human hookworm Necator americanus.</title>
        <authorList>
            <person name="Tang Y.T."/>
            <person name="Gao X."/>
            <person name="Rosa B.A."/>
            <person name="Abubucker S."/>
            <person name="Hallsworth-Pepin K."/>
            <person name="Martin J."/>
            <person name="Tyagi R."/>
            <person name="Heizer E."/>
            <person name="Zhang X."/>
            <person name="Bhonagiri-Palsikar V."/>
            <person name="Minx P."/>
            <person name="Warren W.C."/>
            <person name="Wang Q."/>
            <person name="Zhan B."/>
            <person name="Hotez P.J."/>
            <person name="Sternberg P.W."/>
            <person name="Dougall A."/>
            <person name="Gaze S.T."/>
            <person name="Mulvenna J."/>
            <person name="Sotillo J."/>
            <person name="Ranganathan S."/>
            <person name="Rabelo E.M."/>
            <person name="Wilson R.K."/>
            <person name="Felgner P.L."/>
            <person name="Bethony J."/>
            <person name="Hawdon J.M."/>
            <person name="Gasser R.B."/>
            <person name="Loukas A."/>
            <person name="Mitreva M."/>
        </authorList>
    </citation>
    <scope>NUCLEOTIDE SEQUENCE [LARGE SCALE GENOMIC DNA]</scope>
</reference>
<dbReference type="Proteomes" id="UP000053676">
    <property type="component" value="Unassembled WGS sequence"/>
</dbReference>
<gene>
    <name evidence="2" type="ORF">NECAME_15890</name>
</gene>
<organism evidence="2 3">
    <name type="scientific">Necator americanus</name>
    <name type="common">Human hookworm</name>
    <dbReference type="NCBI Taxonomy" id="51031"/>
    <lineage>
        <taxon>Eukaryota</taxon>
        <taxon>Metazoa</taxon>
        <taxon>Ecdysozoa</taxon>
        <taxon>Nematoda</taxon>
        <taxon>Chromadorea</taxon>
        <taxon>Rhabditida</taxon>
        <taxon>Rhabditina</taxon>
        <taxon>Rhabditomorpha</taxon>
        <taxon>Strongyloidea</taxon>
        <taxon>Ancylostomatidae</taxon>
        <taxon>Bunostominae</taxon>
        <taxon>Necator</taxon>
    </lineage>
</organism>
<keyword evidence="3" id="KW-1185">Reference proteome</keyword>
<evidence type="ECO:0000313" key="2">
    <source>
        <dbReference type="EMBL" id="ETN68328.1"/>
    </source>
</evidence>
<feature type="compositionally biased region" description="Polar residues" evidence="1">
    <location>
        <begin position="12"/>
        <end position="21"/>
    </location>
</feature>